<proteinExistence type="predicted"/>
<evidence type="ECO:0000256" key="2">
    <source>
        <dbReference type="SAM" id="SignalP"/>
    </source>
</evidence>
<keyword evidence="2" id="KW-0732">Signal</keyword>
<gene>
    <name evidence="3" type="ORF">K505DRAFT_336617</name>
</gene>
<keyword evidence="4" id="KW-1185">Reference proteome</keyword>
<evidence type="ECO:0000313" key="3">
    <source>
        <dbReference type="EMBL" id="KAF2794822.1"/>
    </source>
</evidence>
<dbReference type="EMBL" id="MU001879">
    <property type="protein sequence ID" value="KAF2794822.1"/>
    <property type="molecule type" value="Genomic_DNA"/>
</dbReference>
<evidence type="ECO:0000256" key="1">
    <source>
        <dbReference type="SAM" id="MobiDB-lite"/>
    </source>
</evidence>
<feature type="signal peptide" evidence="2">
    <location>
        <begin position="1"/>
        <end position="20"/>
    </location>
</feature>
<accession>A0A6A6XEF0</accession>
<dbReference type="OrthoDB" id="5427732at2759"/>
<protein>
    <submittedName>
        <fullName evidence="3">Uncharacterized protein</fullName>
    </submittedName>
</protein>
<feature type="region of interest" description="Disordered" evidence="1">
    <location>
        <begin position="105"/>
        <end position="145"/>
    </location>
</feature>
<sequence>MRSFRTMALLALPMLRSVLCEEPASPTQDLNANHVYSNANEAFQDLLNALPEESLHVALNSLTKFKDGVFESDRHGVEHVHHDNPPLATKLIVAAVQDLKKRQLPAPTNGTISSTPPPQTSQQPSSGPPPSQVQSSAPPPSSSKSAVIVPVEVTTTDSAGQPTVISSAILSEATAFIPIDVTRTNEQGSTVVSQETKPAVIFTATDSAGSAFVTTSAVNFAPTAGEVLTTINAQGSTFLTTYTPGGGRVSSIVLVTTQGPDGKPMVITSYTYVDPAAATETNSEASTTGTNTARPGLQTNAARKNGAFEMAVVGGAVGGAFALFV</sequence>
<dbReference type="Proteomes" id="UP000799757">
    <property type="component" value="Unassembled WGS sequence"/>
</dbReference>
<reference evidence="3" key="1">
    <citation type="journal article" date="2020" name="Stud. Mycol.">
        <title>101 Dothideomycetes genomes: a test case for predicting lifestyles and emergence of pathogens.</title>
        <authorList>
            <person name="Haridas S."/>
            <person name="Albert R."/>
            <person name="Binder M."/>
            <person name="Bloem J."/>
            <person name="Labutti K."/>
            <person name="Salamov A."/>
            <person name="Andreopoulos B."/>
            <person name="Baker S."/>
            <person name="Barry K."/>
            <person name="Bills G."/>
            <person name="Bluhm B."/>
            <person name="Cannon C."/>
            <person name="Castanera R."/>
            <person name="Culley D."/>
            <person name="Daum C."/>
            <person name="Ezra D."/>
            <person name="Gonzalez J."/>
            <person name="Henrissat B."/>
            <person name="Kuo A."/>
            <person name="Liang C."/>
            <person name="Lipzen A."/>
            <person name="Lutzoni F."/>
            <person name="Magnuson J."/>
            <person name="Mondo S."/>
            <person name="Nolan M."/>
            <person name="Ohm R."/>
            <person name="Pangilinan J."/>
            <person name="Park H.-J."/>
            <person name="Ramirez L."/>
            <person name="Alfaro M."/>
            <person name="Sun H."/>
            <person name="Tritt A."/>
            <person name="Yoshinaga Y."/>
            <person name="Zwiers L.-H."/>
            <person name="Turgeon B."/>
            <person name="Goodwin S."/>
            <person name="Spatafora J."/>
            <person name="Crous P."/>
            <person name="Grigoriev I."/>
        </authorList>
    </citation>
    <scope>NUCLEOTIDE SEQUENCE</scope>
    <source>
        <strain evidence="3">CBS 109.77</strain>
    </source>
</reference>
<dbReference type="AlphaFoldDB" id="A0A6A6XEF0"/>
<evidence type="ECO:0000313" key="4">
    <source>
        <dbReference type="Proteomes" id="UP000799757"/>
    </source>
</evidence>
<feature type="compositionally biased region" description="Pro residues" evidence="1">
    <location>
        <begin position="126"/>
        <end position="141"/>
    </location>
</feature>
<feature type="chain" id="PRO_5025404768" evidence="2">
    <location>
        <begin position="21"/>
        <end position="325"/>
    </location>
</feature>
<organism evidence="3 4">
    <name type="scientific">Melanomma pulvis-pyrius CBS 109.77</name>
    <dbReference type="NCBI Taxonomy" id="1314802"/>
    <lineage>
        <taxon>Eukaryota</taxon>
        <taxon>Fungi</taxon>
        <taxon>Dikarya</taxon>
        <taxon>Ascomycota</taxon>
        <taxon>Pezizomycotina</taxon>
        <taxon>Dothideomycetes</taxon>
        <taxon>Pleosporomycetidae</taxon>
        <taxon>Pleosporales</taxon>
        <taxon>Melanommataceae</taxon>
        <taxon>Melanomma</taxon>
    </lineage>
</organism>
<name>A0A6A6XEF0_9PLEO</name>